<feature type="transmembrane region" description="Helical" evidence="7">
    <location>
        <begin position="27"/>
        <end position="47"/>
    </location>
</feature>
<dbReference type="InterPro" id="IPR003856">
    <property type="entry name" value="LPS_length_determ_N"/>
</dbReference>
<evidence type="ECO:0000256" key="6">
    <source>
        <dbReference type="ARBA" id="ARBA00023136"/>
    </source>
</evidence>
<feature type="transmembrane region" description="Helical" evidence="7">
    <location>
        <begin position="168"/>
        <end position="189"/>
    </location>
</feature>
<evidence type="ECO:0000256" key="4">
    <source>
        <dbReference type="ARBA" id="ARBA00022692"/>
    </source>
</evidence>
<evidence type="ECO:0000313" key="10">
    <source>
        <dbReference type="Proteomes" id="UP001238088"/>
    </source>
</evidence>
<evidence type="ECO:0000259" key="8">
    <source>
        <dbReference type="Pfam" id="PF02706"/>
    </source>
</evidence>
<evidence type="ECO:0000256" key="5">
    <source>
        <dbReference type="ARBA" id="ARBA00022989"/>
    </source>
</evidence>
<evidence type="ECO:0000256" key="2">
    <source>
        <dbReference type="ARBA" id="ARBA00006683"/>
    </source>
</evidence>
<dbReference type="PANTHER" id="PTHR32309:SF13">
    <property type="entry name" value="FERRIC ENTEROBACTIN TRANSPORT PROTEIN FEPE"/>
    <property type="match status" value="1"/>
</dbReference>
<dbReference type="RefSeq" id="WP_307475727.1">
    <property type="nucleotide sequence ID" value="NZ_JAUSUB010000011.1"/>
</dbReference>
<accession>A0ABU0ALL9</accession>
<sequence length="242" mass="27172">MSRFIDEPRGAKEINLFELYKVIKKRFWVILIFIILAGTAAFFYSTYNKTTLLYQSSTNIIIGAEAGYRNTLQVIIKDTIVLEKVIGKLGLSTTSDQLANRINVESIDDTQVVKISVTDTNSKNAADIANTTAKVFIEEIPKIMDFEEVSVLSEAKMNPRPINESSQIPIIIIAIVFGVIAGVGFIFLLDSLDDSIKTEREIERLLDVQVIGSVSKMDKKNVRQMKIRQSTEEMRGKTIESK</sequence>
<dbReference type="EMBL" id="JAUSUB010000011">
    <property type="protein sequence ID" value="MDQ0270920.1"/>
    <property type="molecule type" value="Genomic_DNA"/>
</dbReference>
<proteinExistence type="inferred from homology"/>
<evidence type="ECO:0000313" key="9">
    <source>
        <dbReference type="EMBL" id="MDQ0270920.1"/>
    </source>
</evidence>
<protein>
    <submittedName>
        <fullName evidence="9">Capsular polysaccharide biosynthesis protein</fullName>
    </submittedName>
</protein>
<keyword evidence="3" id="KW-1003">Cell membrane</keyword>
<keyword evidence="10" id="KW-1185">Reference proteome</keyword>
<keyword evidence="5 7" id="KW-1133">Transmembrane helix</keyword>
<dbReference type="InterPro" id="IPR050445">
    <property type="entry name" value="Bact_polysacc_biosynth/exp"/>
</dbReference>
<reference evidence="9 10" key="1">
    <citation type="submission" date="2023-07" db="EMBL/GenBank/DDBJ databases">
        <title>Genomic Encyclopedia of Type Strains, Phase IV (KMG-IV): sequencing the most valuable type-strain genomes for metagenomic binning, comparative biology and taxonomic classification.</title>
        <authorList>
            <person name="Goeker M."/>
        </authorList>
    </citation>
    <scope>NUCLEOTIDE SEQUENCE [LARGE SCALE GENOMIC DNA]</scope>
    <source>
        <strain evidence="9 10">DSM 23494</strain>
    </source>
</reference>
<evidence type="ECO:0000256" key="7">
    <source>
        <dbReference type="SAM" id="Phobius"/>
    </source>
</evidence>
<name>A0ABU0ALL9_9BACI</name>
<gene>
    <name evidence="9" type="ORF">J2S17_002806</name>
</gene>
<comment type="subcellular location">
    <subcellularLocation>
        <location evidence="1">Cell membrane</location>
        <topology evidence="1">Multi-pass membrane protein</topology>
    </subcellularLocation>
</comment>
<dbReference type="PANTHER" id="PTHR32309">
    <property type="entry name" value="TYROSINE-PROTEIN KINASE"/>
    <property type="match status" value="1"/>
</dbReference>
<evidence type="ECO:0000256" key="3">
    <source>
        <dbReference type="ARBA" id="ARBA00022475"/>
    </source>
</evidence>
<organism evidence="9 10">
    <name type="scientific">Cytobacillus purgationiresistens</name>
    <dbReference type="NCBI Taxonomy" id="863449"/>
    <lineage>
        <taxon>Bacteria</taxon>
        <taxon>Bacillati</taxon>
        <taxon>Bacillota</taxon>
        <taxon>Bacilli</taxon>
        <taxon>Bacillales</taxon>
        <taxon>Bacillaceae</taxon>
        <taxon>Cytobacillus</taxon>
    </lineage>
</organism>
<comment type="caution">
    <text evidence="9">The sequence shown here is derived from an EMBL/GenBank/DDBJ whole genome shotgun (WGS) entry which is preliminary data.</text>
</comment>
<feature type="domain" description="Polysaccharide chain length determinant N-terminal" evidence="8">
    <location>
        <begin position="13"/>
        <end position="74"/>
    </location>
</feature>
<keyword evidence="6 7" id="KW-0472">Membrane</keyword>
<dbReference type="Pfam" id="PF02706">
    <property type="entry name" value="Wzz"/>
    <property type="match status" value="1"/>
</dbReference>
<dbReference type="Proteomes" id="UP001238088">
    <property type="component" value="Unassembled WGS sequence"/>
</dbReference>
<evidence type="ECO:0000256" key="1">
    <source>
        <dbReference type="ARBA" id="ARBA00004651"/>
    </source>
</evidence>
<keyword evidence="4 7" id="KW-0812">Transmembrane</keyword>
<comment type="similarity">
    <text evidence="2">Belongs to the CpsC/CapA family.</text>
</comment>